<evidence type="ECO:0000313" key="2">
    <source>
        <dbReference type="Proteomes" id="UP001597361"/>
    </source>
</evidence>
<dbReference type="Proteomes" id="UP001597361">
    <property type="component" value="Unassembled WGS sequence"/>
</dbReference>
<evidence type="ECO:0000313" key="1">
    <source>
        <dbReference type="EMBL" id="MFD2036923.1"/>
    </source>
</evidence>
<dbReference type="RefSeq" id="WP_376888413.1">
    <property type="nucleotide sequence ID" value="NZ_JBHUHR010000045.1"/>
</dbReference>
<organism evidence="1 2">
    <name type="scientific">Belliella marina</name>
    <dbReference type="NCBI Taxonomy" id="1644146"/>
    <lineage>
        <taxon>Bacteria</taxon>
        <taxon>Pseudomonadati</taxon>
        <taxon>Bacteroidota</taxon>
        <taxon>Cytophagia</taxon>
        <taxon>Cytophagales</taxon>
        <taxon>Cyclobacteriaceae</taxon>
        <taxon>Belliella</taxon>
    </lineage>
</organism>
<gene>
    <name evidence="1" type="ORF">ACFSKL_19115</name>
</gene>
<evidence type="ECO:0008006" key="3">
    <source>
        <dbReference type="Google" id="ProtNLM"/>
    </source>
</evidence>
<comment type="caution">
    <text evidence="1">The sequence shown here is derived from an EMBL/GenBank/DDBJ whole genome shotgun (WGS) entry which is preliminary data.</text>
</comment>
<name>A0ABW4VS21_9BACT</name>
<dbReference type="EMBL" id="JBHUHR010000045">
    <property type="protein sequence ID" value="MFD2036923.1"/>
    <property type="molecule type" value="Genomic_DNA"/>
</dbReference>
<proteinExistence type="predicted"/>
<accession>A0ABW4VS21</accession>
<sequence>MKTIFKTMSGLFLLTVLIGSCQNEINPDCEGDNAHQVESFYIDEFESASCGLQNIGGNEKETNLVITTQADFEKYFTCSEQLTIDFDEYFILAGMYRHQQCAEFDSQQVLLCNNRIVYKVRMLEQICQAPIAVFYSTVIEKKHNALPVEFDVQFKN</sequence>
<protein>
    <recommendedName>
        <fullName evidence="3">Lipoprotein</fullName>
    </recommendedName>
</protein>
<reference evidence="2" key="1">
    <citation type="journal article" date="2019" name="Int. J. Syst. Evol. Microbiol.">
        <title>The Global Catalogue of Microorganisms (GCM) 10K type strain sequencing project: providing services to taxonomists for standard genome sequencing and annotation.</title>
        <authorList>
            <consortium name="The Broad Institute Genomics Platform"/>
            <consortium name="The Broad Institute Genome Sequencing Center for Infectious Disease"/>
            <person name="Wu L."/>
            <person name="Ma J."/>
        </authorList>
    </citation>
    <scope>NUCLEOTIDE SEQUENCE [LARGE SCALE GENOMIC DNA]</scope>
    <source>
        <strain evidence="2">CGMCC 1.15180</strain>
    </source>
</reference>
<dbReference type="PROSITE" id="PS51257">
    <property type="entry name" value="PROKAR_LIPOPROTEIN"/>
    <property type="match status" value="1"/>
</dbReference>
<keyword evidence="2" id="KW-1185">Reference proteome</keyword>